<feature type="domain" description="PPM-type phosphatase" evidence="2">
    <location>
        <begin position="2"/>
        <end position="122"/>
    </location>
</feature>
<dbReference type="InterPro" id="IPR052016">
    <property type="entry name" value="Bact_Sigma-Reg"/>
</dbReference>
<accession>A0ABY2NHU5</accession>
<dbReference type="InterPro" id="IPR001932">
    <property type="entry name" value="PPM-type_phosphatase-like_dom"/>
</dbReference>
<keyword evidence="1" id="KW-0378">Hydrolase</keyword>
<evidence type="ECO:0000259" key="2">
    <source>
        <dbReference type="Pfam" id="PF07228"/>
    </source>
</evidence>
<sequence length="124" mass="14416">AYFYFDFDQMKLTFSSAGNPPLIFVREEKVQSVECPGLLLGVKPDFHYEQKDLLLKKGDRMLIFTDGLYENVKPNEDLYSILYPEIRPIVGLAQNEFHQKLLERLSAIRTILKDDITFISLDIL</sequence>
<dbReference type="EMBL" id="RQGU01000030">
    <property type="protein sequence ID" value="TGM27922.1"/>
    <property type="molecule type" value="Genomic_DNA"/>
</dbReference>
<protein>
    <submittedName>
        <fullName evidence="3">Serine/threonine protein phosphatase</fullName>
    </submittedName>
</protein>
<dbReference type="PANTHER" id="PTHR43156:SF2">
    <property type="entry name" value="STAGE II SPORULATION PROTEIN E"/>
    <property type="match status" value="1"/>
</dbReference>
<feature type="non-terminal residue" evidence="3">
    <location>
        <position position="1"/>
    </location>
</feature>
<gene>
    <name evidence="3" type="ORF">EHQ82_01690</name>
</gene>
<reference evidence="4" key="1">
    <citation type="journal article" date="2019" name="PLoS Negl. Trop. Dis.">
        <title>Revisiting the worldwide diversity of Leptospira species in the environment.</title>
        <authorList>
            <person name="Vincent A.T."/>
            <person name="Schiettekatte O."/>
            <person name="Bourhy P."/>
            <person name="Veyrier F.J."/>
            <person name="Picardeau M."/>
        </authorList>
    </citation>
    <scope>NUCLEOTIDE SEQUENCE [LARGE SCALE GENOMIC DNA]</scope>
    <source>
        <strain evidence="4">201702406</strain>
    </source>
</reference>
<dbReference type="Gene3D" id="3.60.40.10">
    <property type="entry name" value="PPM-type phosphatase domain"/>
    <property type="match status" value="1"/>
</dbReference>
<dbReference type="SUPFAM" id="SSF81606">
    <property type="entry name" value="PP2C-like"/>
    <property type="match status" value="1"/>
</dbReference>
<dbReference type="PANTHER" id="PTHR43156">
    <property type="entry name" value="STAGE II SPORULATION PROTEIN E-RELATED"/>
    <property type="match status" value="1"/>
</dbReference>
<evidence type="ECO:0000256" key="1">
    <source>
        <dbReference type="ARBA" id="ARBA00022801"/>
    </source>
</evidence>
<dbReference type="RefSeq" id="WP_167883702.1">
    <property type="nucleotide sequence ID" value="NZ_RQGU01000030.1"/>
</dbReference>
<name>A0ABY2NHU5_9LEPT</name>
<evidence type="ECO:0000313" key="4">
    <source>
        <dbReference type="Proteomes" id="UP000298057"/>
    </source>
</evidence>
<evidence type="ECO:0000313" key="3">
    <source>
        <dbReference type="EMBL" id="TGM27922.1"/>
    </source>
</evidence>
<keyword evidence="4" id="KW-1185">Reference proteome</keyword>
<organism evidence="3 4">
    <name type="scientific">Leptospira selangorensis</name>
    <dbReference type="NCBI Taxonomy" id="2484982"/>
    <lineage>
        <taxon>Bacteria</taxon>
        <taxon>Pseudomonadati</taxon>
        <taxon>Spirochaetota</taxon>
        <taxon>Spirochaetia</taxon>
        <taxon>Leptospirales</taxon>
        <taxon>Leptospiraceae</taxon>
        <taxon>Leptospira</taxon>
    </lineage>
</organism>
<proteinExistence type="predicted"/>
<dbReference type="Pfam" id="PF07228">
    <property type="entry name" value="SpoIIE"/>
    <property type="match status" value="1"/>
</dbReference>
<dbReference type="Proteomes" id="UP000298057">
    <property type="component" value="Unassembled WGS sequence"/>
</dbReference>
<dbReference type="InterPro" id="IPR036457">
    <property type="entry name" value="PPM-type-like_dom_sf"/>
</dbReference>
<comment type="caution">
    <text evidence="3">The sequence shown here is derived from an EMBL/GenBank/DDBJ whole genome shotgun (WGS) entry which is preliminary data.</text>
</comment>